<feature type="domain" description="SGNH" evidence="4">
    <location>
        <begin position="454"/>
        <end position="692"/>
    </location>
</feature>
<feature type="transmembrane region" description="Helical" evidence="2">
    <location>
        <begin position="246"/>
        <end position="265"/>
    </location>
</feature>
<reference evidence="5 6" key="1">
    <citation type="submission" date="2020-08" db="EMBL/GenBank/DDBJ databases">
        <title>Genomic Encyclopedia of Type Strains, Phase III (KMG-III): the genomes of soil and plant-associated and newly described type strains.</title>
        <authorList>
            <person name="Whitman W."/>
        </authorList>
    </citation>
    <scope>NUCLEOTIDE SEQUENCE [LARGE SCALE GENOMIC DNA]</scope>
    <source>
        <strain evidence="5 6">CECT 3287</strain>
    </source>
</reference>
<proteinExistence type="predicted"/>
<name>A0A7W5AE97_9ACTN</name>
<evidence type="ECO:0000259" key="4">
    <source>
        <dbReference type="Pfam" id="PF19040"/>
    </source>
</evidence>
<feature type="transmembrane region" description="Helical" evidence="2">
    <location>
        <begin position="338"/>
        <end position="358"/>
    </location>
</feature>
<dbReference type="Proteomes" id="UP000590749">
    <property type="component" value="Unassembled WGS sequence"/>
</dbReference>
<feature type="transmembrane region" description="Helical" evidence="2">
    <location>
        <begin position="162"/>
        <end position="181"/>
    </location>
</feature>
<dbReference type="Pfam" id="PF01757">
    <property type="entry name" value="Acyl_transf_3"/>
    <property type="match status" value="1"/>
</dbReference>
<feature type="transmembrane region" description="Helical" evidence="2">
    <location>
        <begin position="55"/>
        <end position="78"/>
    </location>
</feature>
<feature type="domain" description="Acyltransferase 3" evidence="3">
    <location>
        <begin position="32"/>
        <end position="336"/>
    </location>
</feature>
<keyword evidence="2" id="KW-0472">Membrane</keyword>
<feature type="region of interest" description="Disordered" evidence="1">
    <location>
        <begin position="430"/>
        <end position="449"/>
    </location>
</feature>
<dbReference type="PANTHER" id="PTHR23028">
    <property type="entry name" value="ACETYLTRANSFERASE"/>
    <property type="match status" value="1"/>
</dbReference>
<evidence type="ECO:0000259" key="3">
    <source>
        <dbReference type="Pfam" id="PF01757"/>
    </source>
</evidence>
<feature type="compositionally biased region" description="Polar residues" evidence="1">
    <location>
        <begin position="434"/>
        <end position="444"/>
    </location>
</feature>
<comment type="caution">
    <text evidence="5">The sequence shown here is derived from an EMBL/GenBank/DDBJ whole genome shotgun (WGS) entry which is preliminary data.</text>
</comment>
<evidence type="ECO:0000313" key="6">
    <source>
        <dbReference type="Proteomes" id="UP000590749"/>
    </source>
</evidence>
<evidence type="ECO:0000256" key="2">
    <source>
        <dbReference type="SAM" id="Phobius"/>
    </source>
</evidence>
<accession>A0A7W5AE97</accession>
<dbReference type="Pfam" id="PF19040">
    <property type="entry name" value="SGNH"/>
    <property type="match status" value="1"/>
</dbReference>
<dbReference type="InterPro" id="IPR050879">
    <property type="entry name" value="Acyltransferase_3"/>
</dbReference>
<feature type="transmembrane region" description="Helical" evidence="2">
    <location>
        <begin position="370"/>
        <end position="390"/>
    </location>
</feature>
<dbReference type="GO" id="GO:0016020">
    <property type="term" value="C:membrane"/>
    <property type="evidence" value="ECO:0007669"/>
    <property type="project" value="TreeGrafter"/>
</dbReference>
<dbReference type="InterPro" id="IPR043968">
    <property type="entry name" value="SGNH"/>
</dbReference>
<keyword evidence="2" id="KW-1133">Transmembrane helix</keyword>
<feature type="transmembrane region" description="Helical" evidence="2">
    <location>
        <begin position="99"/>
        <end position="118"/>
    </location>
</feature>
<feature type="transmembrane region" description="Helical" evidence="2">
    <location>
        <begin position="315"/>
        <end position="332"/>
    </location>
</feature>
<organism evidence="5 6">
    <name type="scientific">Actinoplanes campanulatus</name>
    <dbReference type="NCBI Taxonomy" id="113559"/>
    <lineage>
        <taxon>Bacteria</taxon>
        <taxon>Bacillati</taxon>
        <taxon>Actinomycetota</taxon>
        <taxon>Actinomycetes</taxon>
        <taxon>Micromonosporales</taxon>
        <taxon>Micromonosporaceae</taxon>
        <taxon>Actinoplanes</taxon>
    </lineage>
</organism>
<dbReference type="AlphaFoldDB" id="A0A7W5AE97"/>
<dbReference type="GO" id="GO:0009103">
    <property type="term" value="P:lipopolysaccharide biosynthetic process"/>
    <property type="evidence" value="ECO:0007669"/>
    <property type="project" value="TreeGrafter"/>
</dbReference>
<keyword evidence="2" id="KW-0812">Transmembrane</keyword>
<dbReference type="PANTHER" id="PTHR23028:SF53">
    <property type="entry name" value="ACYL_TRANSF_3 DOMAIN-CONTAINING PROTEIN"/>
    <property type="match status" value="1"/>
</dbReference>
<dbReference type="InterPro" id="IPR002656">
    <property type="entry name" value="Acyl_transf_3_dom"/>
</dbReference>
<evidence type="ECO:0000313" key="5">
    <source>
        <dbReference type="EMBL" id="MBB3094727.1"/>
    </source>
</evidence>
<protein>
    <submittedName>
        <fullName evidence="5">Peptidoglycan/LPS O-acetylase OafA/YrhL</fullName>
    </submittedName>
</protein>
<feature type="transmembrane region" description="Helical" evidence="2">
    <location>
        <begin position="214"/>
        <end position="234"/>
    </location>
</feature>
<keyword evidence="6" id="KW-1185">Reference proteome</keyword>
<feature type="transmembrane region" description="Helical" evidence="2">
    <location>
        <begin position="188"/>
        <end position="208"/>
    </location>
</feature>
<gene>
    <name evidence="5" type="ORF">FHR83_002390</name>
</gene>
<dbReference type="EMBL" id="JACHXF010000004">
    <property type="protein sequence ID" value="MBB3094727.1"/>
    <property type="molecule type" value="Genomic_DNA"/>
</dbReference>
<feature type="transmembrane region" description="Helical" evidence="2">
    <location>
        <begin position="271"/>
        <end position="294"/>
    </location>
</feature>
<dbReference type="GO" id="GO:0016747">
    <property type="term" value="F:acyltransferase activity, transferring groups other than amino-acyl groups"/>
    <property type="evidence" value="ECO:0007669"/>
    <property type="project" value="InterPro"/>
</dbReference>
<dbReference type="RefSeq" id="WP_229794535.1">
    <property type="nucleotide sequence ID" value="NZ_BMPW01000003.1"/>
</dbReference>
<evidence type="ECO:0000256" key="1">
    <source>
        <dbReference type="SAM" id="MobiDB-lite"/>
    </source>
</evidence>
<sequence length="699" mass="75392">MQSAVSSILITTPRPVPAAAAPASGHSRFRPDIEGLRAVAVTLVVLSHAGAGRFAGGYVGVDVFFVISGFLITTLLLAERTRAGRISLRRFYARRALRLLPVATVVVLSTVAGAWFLLPATRFHEITVDALYSTFYGINWRLAGQGVDYMAAAAEPSPLQHLWSLAVEEQFYLVWPLLILITARSRRLLVAALSVLVAGSLALSVWQTGESAPWAYFGSHTRAWELGAGALVAVGSARLATLPRGLAAALSWVGLAAVGAAALTFTEETSFPGYAALLPVLGTTVVIAAGLRLTRWGAGSLLGLRPLREIGKLSYGWYLWHWPILIIGAVAWPEHPYALAAGSLLLALVTYHLVENPLRSHPRLRGRARTGLLAGLAFSLLTVTVAAVGGRFTPAVPYGPPAPGLAAELAAARDPQTRLTALIDESARRGRMPSNLTPPVTSPRQEPAHDADGCHVDFIDTEVRGCVYGDRTAKRTVFLVGDSRAGHWFAAVDNAARNQHWRLVALTKSACQIPQVLVYNVVLKRPYTECVQWRDAVFARIARERPQMVVVASNDLDNGGFYDESGKLVPTEGRADDVRWAQRWEQSFRRLAGIPAVLLQDTPWPAGIAPACLAAHARKTRACVRPVTKAIYEPNRRALIAEKARAAGIRVVDPTPWLCTAVCPPVIGDTLVYRDKSHLTQTYAAAVTPLVEKALFPAG</sequence>